<proteinExistence type="predicted"/>
<keyword evidence="2" id="KW-1185">Reference proteome</keyword>
<dbReference type="AlphaFoldDB" id="A0A4Z1KP67"/>
<dbReference type="Proteomes" id="UP000297280">
    <property type="component" value="Unassembled WGS sequence"/>
</dbReference>
<sequence length="158" mass="17806">MYQQLQICAGIQSGRIIFYYRPTQRNISGSGKDLEKSHHRLQHLFCFCSPYAYYGNALFKTPNLRLADPRWLQRKPTIFKIRKKHAKASIVLPASYLVAARNTNSAEVIRENPEKPAARSAATIAGATQNTHFNHIVLAHYSTLTSPLLLVMSSPPLI</sequence>
<gene>
    <name evidence="1" type="ORF">BPOR_0244g00110</name>
</gene>
<reference evidence="1 2" key="1">
    <citation type="submission" date="2017-12" db="EMBL/GenBank/DDBJ databases">
        <title>Comparative genomics of Botrytis spp.</title>
        <authorList>
            <person name="Valero-Jimenez C.A."/>
            <person name="Tapia P."/>
            <person name="Veloso J."/>
            <person name="Silva-Moreno E."/>
            <person name="Staats M."/>
            <person name="Valdes J.H."/>
            <person name="Van Kan J.A.L."/>
        </authorList>
    </citation>
    <scope>NUCLEOTIDE SEQUENCE [LARGE SCALE GENOMIC DNA]</scope>
    <source>
        <strain evidence="1 2">MUCL3349</strain>
    </source>
</reference>
<comment type="caution">
    <text evidence="1">The sequence shown here is derived from an EMBL/GenBank/DDBJ whole genome shotgun (WGS) entry which is preliminary data.</text>
</comment>
<evidence type="ECO:0000313" key="2">
    <source>
        <dbReference type="Proteomes" id="UP000297280"/>
    </source>
</evidence>
<organism evidence="1 2">
    <name type="scientific">Botrytis porri</name>
    <dbReference type="NCBI Taxonomy" id="87229"/>
    <lineage>
        <taxon>Eukaryota</taxon>
        <taxon>Fungi</taxon>
        <taxon>Dikarya</taxon>
        <taxon>Ascomycota</taxon>
        <taxon>Pezizomycotina</taxon>
        <taxon>Leotiomycetes</taxon>
        <taxon>Helotiales</taxon>
        <taxon>Sclerotiniaceae</taxon>
        <taxon>Botrytis</taxon>
    </lineage>
</organism>
<dbReference type="EMBL" id="PQXO01000244">
    <property type="protein sequence ID" value="TGO87186.1"/>
    <property type="molecule type" value="Genomic_DNA"/>
</dbReference>
<evidence type="ECO:0000313" key="1">
    <source>
        <dbReference type="EMBL" id="TGO87186.1"/>
    </source>
</evidence>
<name>A0A4Z1KP67_9HELO</name>
<protein>
    <submittedName>
        <fullName evidence="1">Uncharacterized protein</fullName>
    </submittedName>
</protein>
<accession>A0A4Z1KP67</accession>